<name>A0A0P1H6J5_9RHOB</name>
<proteinExistence type="predicted"/>
<dbReference type="RefSeq" id="WP_058284770.1">
    <property type="nucleotide sequence ID" value="NZ_CYSR01000009.1"/>
</dbReference>
<dbReference type="Proteomes" id="UP000051326">
    <property type="component" value="Unassembled WGS sequence"/>
</dbReference>
<dbReference type="SUPFAM" id="SSF54427">
    <property type="entry name" value="NTF2-like"/>
    <property type="match status" value="1"/>
</dbReference>
<dbReference type="EMBL" id="CYSR01000009">
    <property type="protein sequence ID" value="CUH98553.1"/>
    <property type="molecule type" value="Genomic_DNA"/>
</dbReference>
<dbReference type="InterPro" id="IPR039437">
    <property type="entry name" value="FrzH/put_lumazine-bd"/>
</dbReference>
<protein>
    <submittedName>
        <fullName evidence="1">Putative lumazine-binding protein</fullName>
    </submittedName>
</protein>
<dbReference type="Gene3D" id="3.10.450.50">
    <property type="match status" value="1"/>
</dbReference>
<evidence type="ECO:0000313" key="1">
    <source>
        <dbReference type="EMBL" id="CUH98553.1"/>
    </source>
</evidence>
<reference evidence="1 2" key="1">
    <citation type="submission" date="2015-09" db="EMBL/GenBank/DDBJ databases">
        <authorList>
            <consortium name="Swine Surveillance"/>
        </authorList>
    </citation>
    <scope>NUCLEOTIDE SEQUENCE [LARGE SCALE GENOMIC DNA]</scope>
    <source>
        <strain evidence="1 2">CECT 8399</strain>
    </source>
</reference>
<evidence type="ECO:0000313" key="2">
    <source>
        <dbReference type="Proteomes" id="UP000051326"/>
    </source>
</evidence>
<dbReference type="STRING" id="1396826.PHA8399_00667"/>
<dbReference type="Pfam" id="PF12893">
    <property type="entry name" value="Lumazine_bd_2"/>
    <property type="match status" value="1"/>
</dbReference>
<gene>
    <name evidence="1" type="ORF">PHA8399_00667</name>
</gene>
<accession>A0A0P1H6J5</accession>
<dbReference type="AlphaFoldDB" id="A0A0P1H6J5"/>
<dbReference type="InterPro" id="IPR032710">
    <property type="entry name" value="NTF2-like_dom_sf"/>
</dbReference>
<sequence>MTPAAHNEVGALMEAYFEGLHQADSALLRKVFHPQLAYVCATEGDELYLDLETYMARVDCREPPAKRGEAREEEILEIAFASGRLARVSARMTMMGRDFHDLLTLVRHDAEWRIVAKVFSYVPRKD</sequence>
<organism evidence="1 2">
    <name type="scientific">Leisingera aquaemixtae</name>
    <dbReference type="NCBI Taxonomy" id="1396826"/>
    <lineage>
        <taxon>Bacteria</taxon>
        <taxon>Pseudomonadati</taxon>
        <taxon>Pseudomonadota</taxon>
        <taxon>Alphaproteobacteria</taxon>
        <taxon>Rhodobacterales</taxon>
        <taxon>Roseobacteraceae</taxon>
        <taxon>Leisingera</taxon>
    </lineage>
</organism>